<dbReference type="RefSeq" id="WP_165886887.1">
    <property type="nucleotide sequence ID" value="NZ_SLXK01000010.1"/>
</dbReference>
<reference evidence="1 2" key="1">
    <citation type="submission" date="2019-03" db="EMBL/GenBank/DDBJ databases">
        <title>Genomic Encyclopedia of Type Strains, Phase IV (KMG-IV): sequencing the most valuable type-strain genomes for metagenomic binning, comparative biology and taxonomic classification.</title>
        <authorList>
            <person name="Goeker M."/>
        </authorList>
    </citation>
    <scope>NUCLEOTIDE SEQUENCE [LARGE SCALE GENOMIC DNA]</scope>
    <source>
        <strain evidence="1 2">DSM 19377</strain>
    </source>
</reference>
<sequence length="48" mass="5626">MGGNNRLQLLKVMEILRTERDEENELTLKGTECGMSWVQDDTFQHDED</sequence>
<dbReference type="Proteomes" id="UP000295416">
    <property type="component" value="Unassembled WGS sequence"/>
</dbReference>
<name>A0A4R2P434_9BACL</name>
<keyword evidence="2" id="KW-1185">Reference proteome</keyword>
<evidence type="ECO:0000313" key="1">
    <source>
        <dbReference type="EMBL" id="TCP29483.1"/>
    </source>
</evidence>
<accession>A0A4R2P434</accession>
<organism evidence="1 2">
    <name type="scientific">Scopulibacillus darangshiensis</name>
    <dbReference type="NCBI Taxonomy" id="442528"/>
    <lineage>
        <taxon>Bacteria</taxon>
        <taxon>Bacillati</taxon>
        <taxon>Bacillota</taxon>
        <taxon>Bacilli</taxon>
        <taxon>Bacillales</taxon>
        <taxon>Sporolactobacillaceae</taxon>
        <taxon>Scopulibacillus</taxon>
    </lineage>
</organism>
<dbReference type="EMBL" id="SLXK01000010">
    <property type="protein sequence ID" value="TCP29483.1"/>
    <property type="molecule type" value="Genomic_DNA"/>
</dbReference>
<dbReference type="AlphaFoldDB" id="A0A4R2P434"/>
<comment type="caution">
    <text evidence="1">The sequence shown here is derived from an EMBL/GenBank/DDBJ whole genome shotgun (WGS) entry which is preliminary data.</text>
</comment>
<proteinExistence type="predicted"/>
<protein>
    <submittedName>
        <fullName evidence="1">Uncharacterized protein</fullName>
    </submittedName>
</protein>
<evidence type="ECO:0000313" key="2">
    <source>
        <dbReference type="Proteomes" id="UP000295416"/>
    </source>
</evidence>
<gene>
    <name evidence="1" type="ORF">EV207_110104</name>
</gene>